<keyword evidence="3" id="KW-1185">Reference proteome</keyword>
<feature type="compositionally biased region" description="Basic and acidic residues" evidence="1">
    <location>
        <begin position="545"/>
        <end position="565"/>
    </location>
</feature>
<protein>
    <recommendedName>
        <fullName evidence="4">DNA-directed RNA polymerase I subunit</fullName>
    </recommendedName>
</protein>
<dbReference type="OMA" id="WRAAFND"/>
<feature type="region of interest" description="Disordered" evidence="1">
    <location>
        <begin position="435"/>
        <end position="712"/>
    </location>
</feature>
<organism evidence="2 3">
    <name type="scientific">Pseudallescheria apiosperma</name>
    <name type="common">Scedosporium apiospermum</name>
    <dbReference type="NCBI Taxonomy" id="563466"/>
    <lineage>
        <taxon>Eukaryota</taxon>
        <taxon>Fungi</taxon>
        <taxon>Dikarya</taxon>
        <taxon>Ascomycota</taxon>
        <taxon>Pezizomycotina</taxon>
        <taxon>Sordariomycetes</taxon>
        <taxon>Hypocreomycetidae</taxon>
        <taxon>Microascales</taxon>
        <taxon>Microascaceae</taxon>
        <taxon>Scedosporium</taxon>
    </lineage>
</organism>
<feature type="region of interest" description="Disordered" evidence="1">
    <location>
        <begin position="1"/>
        <end position="101"/>
    </location>
</feature>
<dbReference type="KEGG" id="sapo:SAPIO_CDS3848"/>
<accession>A0A084G9S9</accession>
<comment type="caution">
    <text evidence="2">The sequence shown here is derived from an EMBL/GenBank/DDBJ whole genome shotgun (WGS) entry which is preliminary data.</text>
</comment>
<evidence type="ECO:0000313" key="2">
    <source>
        <dbReference type="EMBL" id="KEZ44091.1"/>
    </source>
</evidence>
<feature type="compositionally biased region" description="Polar residues" evidence="1">
    <location>
        <begin position="28"/>
        <end position="63"/>
    </location>
</feature>
<feature type="region of interest" description="Disordered" evidence="1">
    <location>
        <begin position="184"/>
        <end position="336"/>
    </location>
</feature>
<evidence type="ECO:0000313" key="3">
    <source>
        <dbReference type="Proteomes" id="UP000028545"/>
    </source>
</evidence>
<gene>
    <name evidence="2" type="ORF">SAPIO_CDS3848</name>
</gene>
<reference evidence="2 3" key="1">
    <citation type="journal article" date="2014" name="Genome Announc.">
        <title>Draft genome sequence of the pathogenic fungus Scedosporium apiospermum.</title>
        <authorList>
            <person name="Vandeputte P."/>
            <person name="Ghamrawi S."/>
            <person name="Rechenmann M."/>
            <person name="Iltis A."/>
            <person name="Giraud S."/>
            <person name="Fleury M."/>
            <person name="Thornton C."/>
            <person name="Delhaes L."/>
            <person name="Meyer W."/>
            <person name="Papon N."/>
            <person name="Bouchara J.P."/>
        </authorList>
    </citation>
    <scope>NUCLEOTIDE SEQUENCE [LARGE SCALE GENOMIC DNA]</scope>
    <source>
        <strain evidence="2 3">IHEM 14462</strain>
    </source>
</reference>
<dbReference type="GeneID" id="27722920"/>
<proteinExistence type="predicted"/>
<dbReference type="RefSeq" id="XP_016643890.1">
    <property type="nucleotide sequence ID" value="XM_016786547.1"/>
</dbReference>
<evidence type="ECO:0000256" key="1">
    <source>
        <dbReference type="SAM" id="MobiDB-lite"/>
    </source>
</evidence>
<feature type="compositionally biased region" description="Polar residues" evidence="1">
    <location>
        <begin position="315"/>
        <end position="334"/>
    </location>
</feature>
<feature type="compositionally biased region" description="Pro residues" evidence="1">
    <location>
        <begin position="703"/>
        <end position="712"/>
    </location>
</feature>
<feature type="compositionally biased region" description="Polar residues" evidence="1">
    <location>
        <begin position="473"/>
        <end position="482"/>
    </location>
</feature>
<name>A0A084G9S9_PSEDA</name>
<dbReference type="HOGENOM" id="CLU_387867_0_0_1"/>
<feature type="compositionally biased region" description="Polar residues" evidence="1">
    <location>
        <begin position="84"/>
        <end position="98"/>
    </location>
</feature>
<sequence length="712" mass="76103">MSSSSKNQRRRSKSFSSQPKIRREGSPELTNSPTQSTNSKRESLQSSLRSPTPSKTTLQLSEQPQDHIKIEPPLDGFPVLPRQHLSSPTQNRVLSQGSPKPILKKKTIDYYSFPSQSSSVYPRGLRLTFSSSQPSALPPKLYNSSQYALGSTLIKSEPKSSIEGNLSVVANSQATATMSGRAAAASRTATDIYNLPGDESGVKKSGVKARGHSTYAKKTAPVKDDSSSSEEEESSSSDESEPESKVTSSALPPSAQPVAAKSQKKTASSDSDSSEDEESSDSDSESESEVANTEASESEASSEEESSDEDSEPETNGNTQADSGALSTYTTNEPAPTVIGGVFKLQQPKSLGQIARVFESAEKEGNKLWVLTHSSSTPLNLEIQKVAPLRGQKADAIVSSNAKITVPRLKDGDSYHLISSCKSISIIQTTNSDVDASFETPPAPESAKSLKPAPTQPTGLRTRFVPIGVEPRVSQQQSSKATSAIDKASKKEKKQKKAKQDKGMTDVTAPASSPSSQLAERPKKKRKVASPPPAVEAPASSQVKSADEELAELKARIAMLEKEKSGQPAEEAADSSKKIKKDKKEKKEKKSKAKAKAEESEEPPKETPKSKSKVKFAQDEPAATSSPARGSQTPIPPPTIPTSSQPDSSQAKKTKRRRSAGEEATESKKKRSKSVSESPAPSSRGQITPVQPPQPHVWRVTPIQPPAIPGMP</sequence>
<feature type="compositionally biased region" description="Acidic residues" evidence="1">
    <location>
        <begin position="227"/>
        <end position="241"/>
    </location>
</feature>
<dbReference type="Proteomes" id="UP000028545">
    <property type="component" value="Unassembled WGS sequence"/>
</dbReference>
<dbReference type="EMBL" id="JOWA01000089">
    <property type="protein sequence ID" value="KEZ44091.1"/>
    <property type="molecule type" value="Genomic_DNA"/>
</dbReference>
<evidence type="ECO:0008006" key="4">
    <source>
        <dbReference type="Google" id="ProtNLM"/>
    </source>
</evidence>
<feature type="compositionally biased region" description="Acidic residues" evidence="1">
    <location>
        <begin position="296"/>
        <end position="313"/>
    </location>
</feature>
<feature type="compositionally biased region" description="Basic and acidic residues" evidence="1">
    <location>
        <begin position="595"/>
        <end position="609"/>
    </location>
</feature>
<feature type="compositionally biased region" description="Basic residues" evidence="1">
    <location>
        <begin position="578"/>
        <end position="594"/>
    </location>
</feature>
<feature type="compositionally biased region" description="Acidic residues" evidence="1">
    <location>
        <begin position="272"/>
        <end position="288"/>
    </location>
</feature>
<dbReference type="VEuPathDB" id="FungiDB:SAPIO_CDS3848"/>
<dbReference type="AlphaFoldDB" id="A0A084G9S9"/>
<dbReference type="OrthoDB" id="76224at2759"/>